<dbReference type="InterPro" id="IPR013555">
    <property type="entry name" value="TRP_dom"/>
</dbReference>
<dbReference type="SUPFAM" id="SSF48403">
    <property type="entry name" value="Ankyrin repeat"/>
    <property type="match status" value="1"/>
</dbReference>
<name>A0ABP0GZB4_CLALP</name>
<dbReference type="InterPro" id="IPR036770">
    <property type="entry name" value="Ankyrin_rpt-contain_sf"/>
</dbReference>
<evidence type="ECO:0000256" key="4">
    <source>
        <dbReference type="ARBA" id="ARBA00022737"/>
    </source>
</evidence>
<dbReference type="PANTHER" id="PTHR10117:SF79">
    <property type="entry name" value="SHORT TRANSIENT RECEPTOR POTENTIAL CHANNEL 3-LIKE"/>
    <property type="match status" value="1"/>
</dbReference>
<evidence type="ECO:0000313" key="14">
    <source>
        <dbReference type="Proteomes" id="UP001642483"/>
    </source>
</evidence>
<dbReference type="NCBIfam" id="TIGR00870">
    <property type="entry name" value="trp"/>
    <property type="match status" value="1"/>
</dbReference>
<keyword evidence="3 11" id="KW-0812">Transmembrane</keyword>
<proteinExistence type="predicted"/>
<dbReference type="Pfam" id="PF00520">
    <property type="entry name" value="Ion_trans"/>
    <property type="match status" value="1"/>
</dbReference>
<evidence type="ECO:0000256" key="10">
    <source>
        <dbReference type="ARBA" id="ARBA00036634"/>
    </source>
</evidence>
<feature type="transmembrane region" description="Helical" evidence="11">
    <location>
        <begin position="385"/>
        <end position="405"/>
    </location>
</feature>
<evidence type="ECO:0000256" key="3">
    <source>
        <dbReference type="ARBA" id="ARBA00022692"/>
    </source>
</evidence>
<dbReference type="InterPro" id="IPR002153">
    <property type="entry name" value="TRPC_channel"/>
</dbReference>
<evidence type="ECO:0000256" key="1">
    <source>
        <dbReference type="ARBA" id="ARBA00004141"/>
    </source>
</evidence>
<keyword evidence="8 11" id="KW-0472">Membrane</keyword>
<evidence type="ECO:0000259" key="12">
    <source>
        <dbReference type="SMART" id="SM01420"/>
    </source>
</evidence>
<evidence type="ECO:0000256" key="5">
    <source>
        <dbReference type="ARBA" id="ARBA00022989"/>
    </source>
</evidence>
<feature type="transmembrane region" description="Helical" evidence="11">
    <location>
        <begin position="505"/>
        <end position="524"/>
    </location>
</feature>
<keyword evidence="4" id="KW-0677">Repeat</keyword>
<dbReference type="InterPro" id="IPR002110">
    <property type="entry name" value="Ankyrin_rpt"/>
</dbReference>
<dbReference type="PRINTS" id="PR01097">
    <property type="entry name" value="TRNSRECEPTRP"/>
</dbReference>
<keyword evidence="9" id="KW-0407">Ion channel</keyword>
<comment type="subcellular location">
    <subcellularLocation>
        <location evidence="1">Membrane</location>
        <topology evidence="1">Multi-pass membrane protein</topology>
    </subcellularLocation>
</comment>
<accession>A0ABP0GZB4</accession>
<evidence type="ECO:0000256" key="9">
    <source>
        <dbReference type="ARBA" id="ARBA00023303"/>
    </source>
</evidence>
<protein>
    <recommendedName>
        <fullName evidence="12">Transient receptor ion channel domain-containing protein</fullName>
    </recommendedName>
</protein>
<feature type="transmembrane region" description="Helical" evidence="11">
    <location>
        <begin position="631"/>
        <end position="656"/>
    </location>
</feature>
<reference evidence="13 14" key="1">
    <citation type="submission" date="2024-02" db="EMBL/GenBank/DDBJ databases">
        <authorList>
            <person name="Daric V."/>
            <person name="Darras S."/>
        </authorList>
    </citation>
    <scope>NUCLEOTIDE SEQUENCE [LARGE SCALE GENOMIC DNA]</scope>
</reference>
<organism evidence="13 14">
    <name type="scientific">Clavelina lepadiformis</name>
    <name type="common">Light-bulb sea squirt</name>
    <name type="synonym">Ascidia lepadiformis</name>
    <dbReference type="NCBI Taxonomy" id="159417"/>
    <lineage>
        <taxon>Eukaryota</taxon>
        <taxon>Metazoa</taxon>
        <taxon>Chordata</taxon>
        <taxon>Tunicata</taxon>
        <taxon>Ascidiacea</taxon>
        <taxon>Aplousobranchia</taxon>
        <taxon>Clavelinidae</taxon>
        <taxon>Clavelina</taxon>
    </lineage>
</organism>
<dbReference type="Proteomes" id="UP001642483">
    <property type="component" value="Unassembled WGS sequence"/>
</dbReference>
<sequence length="917" mass="105530">MGINKRRLNGQPYFIKDDISRAVATTRTVYCRRNGPRANRGSCFLLGSKHHPTPEELYFLEAAEYGDIPTVGRILENMKTLNVNCVDYIGQNALQLACGNEHLEVVEILIKQPTMARIGDALLLAISRGYLRIVETILNHSSFDRHDRLTRSPSEQKAFNQDTDFYAYDDDGTRFSPDITPIILAAQYQEFDIVLELLRRGARIEHPHHYNCKCQICDQKRIDDSLGYSLSRLNAYKGLASPAYLALSSPDPAWQALSLSNELNKLSNLEKEFKHDYVKLSTQCNDFVEKLLDVCHNSEEVDIMLSGHKIKSCRLDYENEIAKKASLPESCTGDTESYPKLYQLKRAIKYKVKKFVAHPSCQQRLIRIWYRHFSWFRQIGTIHKILWGFLFSIFMPLIAVIYLTAPCSKIGRMFQSPFCKFITQASAYAQFVLLLIINCLERMEGLDNSAAFIRLFHQDHPYGRYTKFNWCEVIILIYVTGMLWNEVKELWGEGMNSYMCQLWNMVDSLMLLILISSFTCRGIAYKKAIAGQFWWDSNFGENATNLVYDMTNETLTLYGVNVNKSVPNWAGYYAYSRANRRFWSGSDPQIISEALYSLGIVLSFSRISYILEVNDKFGPLQISLARTVGDIIKWSGIFFMIFGAFLLGLFNLYSYYDEPGAKSTRSFTTLEETFITLFWSIFGLADYKGVEVLYDHQLTRLVGYQLYGAYNIITVIIMLNMLIAMINSSYSEVEGDSDVEWKFARADLMLSYMEKGNTLPVPFNLIPIPRAIICALKWFANRFRSKRRHSKDQKPFDNSQSKHCNLTQGKKREQFKTIMGRIVKRYVIQAQLDKSKEAEITEAELQEIKHDISSLRFELLASTSRFEESMNNILDHLQIKQTKKPQAAEPQAQKNASVQSENCTNVVILHQETTEAF</sequence>
<evidence type="ECO:0000313" key="13">
    <source>
        <dbReference type="EMBL" id="CAK8697071.1"/>
    </source>
</evidence>
<comment type="caution">
    <text evidence="13">The sequence shown here is derived from an EMBL/GenBank/DDBJ whole genome shotgun (WGS) entry which is preliminary data.</text>
</comment>
<dbReference type="Pfam" id="PF12796">
    <property type="entry name" value="Ank_2"/>
    <property type="match status" value="1"/>
</dbReference>
<keyword evidence="7" id="KW-0406">Ion transport</keyword>
<gene>
    <name evidence="13" type="ORF">CVLEPA_LOCUS30355</name>
</gene>
<dbReference type="PANTHER" id="PTHR10117">
    <property type="entry name" value="TRANSIENT RECEPTOR POTENTIAL CHANNEL"/>
    <property type="match status" value="1"/>
</dbReference>
<dbReference type="Gene3D" id="1.25.40.20">
    <property type="entry name" value="Ankyrin repeat-containing domain"/>
    <property type="match status" value="1"/>
</dbReference>
<evidence type="ECO:0000256" key="8">
    <source>
        <dbReference type="ARBA" id="ARBA00023136"/>
    </source>
</evidence>
<feature type="transmembrane region" description="Helical" evidence="11">
    <location>
        <begin position="761"/>
        <end position="780"/>
    </location>
</feature>
<keyword evidence="5 11" id="KW-1133">Transmembrane helix</keyword>
<dbReference type="EMBL" id="CAWYQH010000163">
    <property type="protein sequence ID" value="CAK8697071.1"/>
    <property type="molecule type" value="Genomic_DNA"/>
</dbReference>
<feature type="transmembrane region" description="Helical" evidence="11">
    <location>
        <begin position="706"/>
        <end position="726"/>
    </location>
</feature>
<keyword evidence="6" id="KW-0040">ANK repeat</keyword>
<evidence type="ECO:0000256" key="2">
    <source>
        <dbReference type="ARBA" id="ARBA00022448"/>
    </source>
</evidence>
<dbReference type="SMART" id="SM01420">
    <property type="entry name" value="TRP_2"/>
    <property type="match status" value="1"/>
</dbReference>
<comment type="catalytic activity">
    <reaction evidence="10">
        <text>Ca(2+)(in) = Ca(2+)(out)</text>
        <dbReference type="Rhea" id="RHEA:29671"/>
        <dbReference type="ChEBI" id="CHEBI:29108"/>
    </reaction>
</comment>
<dbReference type="Pfam" id="PF08344">
    <property type="entry name" value="TRP_2"/>
    <property type="match status" value="1"/>
</dbReference>
<evidence type="ECO:0000256" key="7">
    <source>
        <dbReference type="ARBA" id="ARBA00023065"/>
    </source>
</evidence>
<feature type="transmembrane region" description="Helical" evidence="11">
    <location>
        <begin position="468"/>
        <end position="485"/>
    </location>
</feature>
<dbReference type="InterPro" id="IPR005821">
    <property type="entry name" value="Ion_trans_dom"/>
</dbReference>
<keyword evidence="14" id="KW-1185">Reference proteome</keyword>
<feature type="domain" description="Transient receptor ion channel" evidence="12">
    <location>
        <begin position="212"/>
        <end position="274"/>
    </location>
</feature>
<keyword evidence="2" id="KW-0813">Transport</keyword>
<evidence type="ECO:0000256" key="6">
    <source>
        <dbReference type="ARBA" id="ARBA00023043"/>
    </source>
</evidence>
<evidence type="ECO:0000256" key="11">
    <source>
        <dbReference type="SAM" id="Phobius"/>
    </source>
</evidence>